<keyword evidence="3" id="KW-0732">Signal</keyword>
<dbReference type="PROSITE" id="PS51257">
    <property type="entry name" value="PROKAR_LIPOPROTEIN"/>
    <property type="match status" value="1"/>
</dbReference>
<evidence type="ECO:0008006" key="10">
    <source>
        <dbReference type="Google" id="ProtNLM"/>
    </source>
</evidence>
<evidence type="ECO:0000259" key="7">
    <source>
        <dbReference type="Pfam" id="PF07244"/>
    </source>
</evidence>
<dbReference type="InterPro" id="IPR000184">
    <property type="entry name" value="Bac_surfAg_D15"/>
</dbReference>
<evidence type="ECO:0000256" key="4">
    <source>
        <dbReference type="ARBA" id="ARBA00023136"/>
    </source>
</evidence>
<evidence type="ECO:0000256" key="2">
    <source>
        <dbReference type="ARBA" id="ARBA00022692"/>
    </source>
</evidence>
<accession>A0A081DD69</accession>
<evidence type="ECO:0000313" key="9">
    <source>
        <dbReference type="Proteomes" id="UP000028980"/>
    </source>
</evidence>
<proteinExistence type="predicted"/>
<comment type="caution">
    <text evidence="8">The sequence shown here is derived from an EMBL/GenBank/DDBJ whole genome shotgun (WGS) entry which is preliminary data.</text>
</comment>
<dbReference type="Pfam" id="PF07244">
    <property type="entry name" value="POTRA"/>
    <property type="match status" value="1"/>
</dbReference>
<evidence type="ECO:0000256" key="1">
    <source>
        <dbReference type="ARBA" id="ARBA00004370"/>
    </source>
</evidence>
<feature type="domain" description="POTRA" evidence="7">
    <location>
        <begin position="132"/>
        <end position="180"/>
    </location>
</feature>
<dbReference type="InterPro" id="IPR039910">
    <property type="entry name" value="D15-like"/>
</dbReference>
<keyword evidence="2" id="KW-0812">Transmembrane</keyword>
<protein>
    <recommendedName>
        <fullName evidence="10">Bacterial surface antigen (D15) domain-containing protein</fullName>
    </recommendedName>
</protein>
<gene>
    <name evidence="8" type="ORF">JCM19296_2465</name>
</gene>
<dbReference type="Proteomes" id="UP000028980">
    <property type="component" value="Unassembled WGS sequence"/>
</dbReference>
<evidence type="ECO:0000259" key="6">
    <source>
        <dbReference type="Pfam" id="PF01103"/>
    </source>
</evidence>
<reference evidence="8 9" key="1">
    <citation type="journal article" date="2014" name="Genome Announc.">
        <title>Draft Genome Sequences of Marine Flavobacterium Nonlabens Strains NR17, NR24, NR27, NR32, NR33, and Ara13.</title>
        <authorList>
            <person name="Nakanishi M."/>
            <person name="Meirelles P."/>
            <person name="Suzuki R."/>
            <person name="Takatani N."/>
            <person name="Mino S."/>
            <person name="Suda W."/>
            <person name="Oshima K."/>
            <person name="Hattori M."/>
            <person name="Ohkuma M."/>
            <person name="Hosokawa M."/>
            <person name="Miyashita K."/>
            <person name="Thompson F.L."/>
            <person name="Niwa A."/>
            <person name="Sawabe T."/>
            <person name="Sawabe T."/>
        </authorList>
    </citation>
    <scope>NUCLEOTIDE SEQUENCE [LARGE SCALE GENOMIC DNA]</scope>
    <source>
        <strain evidence="9">JCM19296</strain>
    </source>
</reference>
<dbReference type="Pfam" id="PF01103">
    <property type="entry name" value="Omp85"/>
    <property type="match status" value="1"/>
</dbReference>
<keyword evidence="4" id="KW-0472">Membrane</keyword>
<organism evidence="8 9">
    <name type="scientific">Nonlabens ulvanivorans</name>
    <name type="common">Persicivirga ulvanivorans</name>
    <dbReference type="NCBI Taxonomy" id="906888"/>
    <lineage>
        <taxon>Bacteria</taxon>
        <taxon>Pseudomonadati</taxon>
        <taxon>Bacteroidota</taxon>
        <taxon>Flavobacteriia</taxon>
        <taxon>Flavobacteriales</taxon>
        <taxon>Flavobacteriaceae</taxon>
        <taxon>Nonlabens</taxon>
    </lineage>
</organism>
<name>A0A081DD69_NONUL</name>
<dbReference type="AlphaFoldDB" id="A0A081DD69"/>
<dbReference type="PANTHER" id="PTHR12815:SF47">
    <property type="entry name" value="TRANSLOCATION AND ASSEMBLY MODULE SUBUNIT TAMA"/>
    <property type="match status" value="1"/>
</dbReference>
<evidence type="ECO:0000256" key="3">
    <source>
        <dbReference type="ARBA" id="ARBA00022729"/>
    </source>
</evidence>
<feature type="domain" description="Bacterial surface antigen (D15)" evidence="6">
    <location>
        <begin position="440"/>
        <end position="829"/>
    </location>
</feature>
<dbReference type="PANTHER" id="PTHR12815">
    <property type="entry name" value="SORTING AND ASSEMBLY MACHINERY SAMM50 PROTEIN FAMILY MEMBER"/>
    <property type="match status" value="1"/>
</dbReference>
<comment type="subcellular location">
    <subcellularLocation>
        <location evidence="1">Membrane</location>
    </subcellularLocation>
</comment>
<keyword evidence="5" id="KW-0998">Cell outer membrane</keyword>
<evidence type="ECO:0000313" key="8">
    <source>
        <dbReference type="EMBL" id="GAK76865.1"/>
    </source>
</evidence>
<dbReference type="EMBL" id="BBLG01000005">
    <property type="protein sequence ID" value="GAK76865.1"/>
    <property type="molecule type" value="Genomic_DNA"/>
</dbReference>
<evidence type="ECO:0000256" key="5">
    <source>
        <dbReference type="ARBA" id="ARBA00023237"/>
    </source>
</evidence>
<dbReference type="GO" id="GO:0019867">
    <property type="term" value="C:outer membrane"/>
    <property type="evidence" value="ECO:0007669"/>
    <property type="project" value="InterPro"/>
</dbReference>
<dbReference type="Gene3D" id="2.40.160.50">
    <property type="entry name" value="membrane protein fhac: a member of the omp85/tpsb transporter family"/>
    <property type="match status" value="1"/>
</dbReference>
<dbReference type="InterPro" id="IPR010827">
    <property type="entry name" value="BamA/TamA_POTRA"/>
</dbReference>
<sequence length="852" mass="96511">MKKSSLLAKIGLIITVIIVLTSCNAIKRVPEGKKLLVDNTILVDSVAPPKDPRVKTLLVQQPNNRILTVPVGLHFYNLARPNRDSIYLKWMQENPNGLKRRNKILSEKQTIQLGQSLVDFNSWIKRTGEEPAILELDDITKSKERLRAWYWNQGWFNTEVTHEIIDSDKKQRAEVVYTIKKHQSYKVDSIKTRISSPLVDSLYQANTGGQLITAGEQYYTPDFNAERDRLMTLFRNNGIFYMEKEFIKFEGDTVNTKHKANIAVIIDDREIKDGDSIIKKPFLIHKISKINVYPDYEEALASSIPDTTRYKNINIIRYGGEKKYRNFVLADAIFFHEGDIYRDIDRDRTFNRITELKSFYTPSIRLEPDPADSTGVSLIANILLTSKKKFFLKNSAETTHSNIQALGIGLNSSLVIRNLFQGSELLDINFRGSIGASADGASGDSRFFDLQEYGADARLSFPRLFFPIKTEKLIPKYMSPSTNLSIGFVSQTNIGLDKTSFNSILSYRWKPKPTNTSRFDLINAQYVRNLDPGDFFNVYNSTYNSLNAVAEDLNINNPIYLNDDNDLSIPQGTSLFTRDVLNGSIATTSDQRETVRNIEERRDRLTQNNLIVSTSYNWIRNTQKGIYDDDYSLFSIRVESAGNVLAGITSLVGEPTNSDGNRTAFGVEYSQYAKTEIDYIKHWQLFSNNVFAIRAFGGIAIPYGNSDNIPFTRSFFGGGPNDNRAWQAYELGPGSTGGINDFNEANMKLAFNGEYRFTINGSFKGALFVDAGNIWNVLDNEDNPDAQFKGIADLSTISVGSGFGIRYDFGFFVLRLDTGFKTFNPALEEGRRWFKEIKIPKAVFNVGINYPF</sequence>